<feature type="domain" description="Alginate lyase 2" evidence="2">
    <location>
        <begin position="31"/>
        <end position="253"/>
    </location>
</feature>
<keyword evidence="1" id="KW-0732">Signal</keyword>
<dbReference type="InterPro" id="IPR014895">
    <property type="entry name" value="Alginate_lyase_2"/>
</dbReference>
<name>A0A5C6DVK1_9BACT</name>
<dbReference type="Gene3D" id="2.60.120.200">
    <property type="match status" value="1"/>
</dbReference>
<dbReference type="RefSeq" id="WP_146525222.1">
    <property type="nucleotide sequence ID" value="NZ_SJPV01000002.1"/>
</dbReference>
<dbReference type="Pfam" id="PF08787">
    <property type="entry name" value="Alginate_lyase2"/>
    <property type="match status" value="1"/>
</dbReference>
<organism evidence="3 4">
    <name type="scientific">Novipirellula artificiosorum</name>
    <dbReference type="NCBI Taxonomy" id="2528016"/>
    <lineage>
        <taxon>Bacteria</taxon>
        <taxon>Pseudomonadati</taxon>
        <taxon>Planctomycetota</taxon>
        <taxon>Planctomycetia</taxon>
        <taxon>Pirellulales</taxon>
        <taxon>Pirellulaceae</taxon>
        <taxon>Novipirellula</taxon>
    </lineage>
</organism>
<comment type="caution">
    <text evidence="3">The sequence shown here is derived from an EMBL/GenBank/DDBJ whole genome shotgun (WGS) entry which is preliminary data.</text>
</comment>
<reference evidence="3 4" key="1">
    <citation type="submission" date="2019-02" db="EMBL/GenBank/DDBJ databases">
        <title>Deep-cultivation of Planctomycetes and their phenomic and genomic characterization uncovers novel biology.</title>
        <authorList>
            <person name="Wiegand S."/>
            <person name="Jogler M."/>
            <person name="Boedeker C."/>
            <person name="Pinto D."/>
            <person name="Vollmers J."/>
            <person name="Rivas-Marin E."/>
            <person name="Kohn T."/>
            <person name="Peeters S.H."/>
            <person name="Heuer A."/>
            <person name="Rast P."/>
            <person name="Oberbeckmann S."/>
            <person name="Bunk B."/>
            <person name="Jeske O."/>
            <person name="Meyerdierks A."/>
            <person name="Storesund J.E."/>
            <person name="Kallscheuer N."/>
            <person name="Luecker S."/>
            <person name="Lage O.M."/>
            <person name="Pohl T."/>
            <person name="Merkel B.J."/>
            <person name="Hornburger P."/>
            <person name="Mueller R.-W."/>
            <person name="Bruemmer F."/>
            <person name="Labrenz M."/>
            <person name="Spormann A.M."/>
            <person name="Op Den Camp H."/>
            <person name="Overmann J."/>
            <person name="Amann R."/>
            <person name="Jetten M.S.M."/>
            <person name="Mascher T."/>
            <person name="Medema M.H."/>
            <person name="Devos D.P."/>
            <person name="Kaster A.-K."/>
            <person name="Ovreas L."/>
            <person name="Rohde M."/>
            <person name="Galperin M.Y."/>
            <person name="Jogler C."/>
        </authorList>
    </citation>
    <scope>NUCLEOTIDE SEQUENCE [LARGE SCALE GENOMIC DNA]</scope>
    <source>
        <strain evidence="3 4">Poly41</strain>
    </source>
</reference>
<evidence type="ECO:0000256" key="1">
    <source>
        <dbReference type="SAM" id="SignalP"/>
    </source>
</evidence>
<dbReference type="Proteomes" id="UP000319143">
    <property type="component" value="Unassembled WGS sequence"/>
</dbReference>
<gene>
    <name evidence="3" type="primary">alyA</name>
    <name evidence="3" type="ORF">Poly41_14820</name>
</gene>
<accession>A0A5C6DVK1</accession>
<sequence precursor="true">MNTKTTSLLLTCLCLSLGHAAEKTKPPSGHFDLSHWKLTLPLDASGAKSGKAMEILPAQLSAGFTNSEHFYTGSDGAMVFWCPVTGARTENTEYSRCELREMINPADDNVCWSARGTHIMDARCRVMEVPSGQKVVIGQIHGYSSKASPMIKLQFYKGRVEALVKDKARKGKDIKLTFPDVGLDKDFDYQIKLENGLLSVTVNGTTQSENVFELDPAWAEQTLYFKVGAYPQDNEGPASEGARVAFSRLKVSHSETVSPSK</sequence>
<protein>
    <submittedName>
        <fullName evidence="3">Alginate lyase</fullName>
        <ecNumber evidence="3">4.2.2.3</ecNumber>
    </submittedName>
</protein>
<keyword evidence="4" id="KW-1185">Reference proteome</keyword>
<dbReference type="OrthoDB" id="273319at2"/>
<dbReference type="EC" id="4.2.2.3" evidence="3"/>
<feature type="signal peptide" evidence="1">
    <location>
        <begin position="1"/>
        <end position="20"/>
    </location>
</feature>
<dbReference type="InterPro" id="IPR013320">
    <property type="entry name" value="ConA-like_dom_sf"/>
</dbReference>
<dbReference type="EMBL" id="SJPV01000002">
    <property type="protein sequence ID" value="TWU40648.1"/>
    <property type="molecule type" value="Genomic_DNA"/>
</dbReference>
<evidence type="ECO:0000313" key="4">
    <source>
        <dbReference type="Proteomes" id="UP000319143"/>
    </source>
</evidence>
<proteinExistence type="predicted"/>
<feature type="chain" id="PRO_5022668615" evidence="1">
    <location>
        <begin position="21"/>
        <end position="261"/>
    </location>
</feature>
<dbReference type="SUPFAM" id="SSF49899">
    <property type="entry name" value="Concanavalin A-like lectins/glucanases"/>
    <property type="match status" value="1"/>
</dbReference>
<evidence type="ECO:0000313" key="3">
    <source>
        <dbReference type="EMBL" id="TWU40648.1"/>
    </source>
</evidence>
<dbReference type="GO" id="GO:0045135">
    <property type="term" value="F:poly(beta-D-mannuronate) lyase activity"/>
    <property type="evidence" value="ECO:0007669"/>
    <property type="project" value="UniProtKB-EC"/>
</dbReference>
<dbReference type="AlphaFoldDB" id="A0A5C6DVK1"/>
<evidence type="ECO:0000259" key="2">
    <source>
        <dbReference type="Pfam" id="PF08787"/>
    </source>
</evidence>
<keyword evidence="3" id="KW-0456">Lyase</keyword>